<keyword evidence="7" id="KW-1185">Reference proteome</keyword>
<organism evidence="6 7">
    <name type="scientific">Sphingomonas alpina</name>
    <dbReference type="NCBI Taxonomy" id="653931"/>
    <lineage>
        <taxon>Bacteria</taxon>
        <taxon>Pseudomonadati</taxon>
        <taxon>Pseudomonadota</taxon>
        <taxon>Alphaproteobacteria</taxon>
        <taxon>Sphingomonadales</taxon>
        <taxon>Sphingomonadaceae</taxon>
        <taxon>Sphingomonas</taxon>
    </lineage>
</organism>
<dbReference type="PANTHER" id="PTHR11056:SF0">
    <property type="entry name" value="HOMOGENTISATE 1,2-DIOXYGENASE"/>
    <property type="match status" value="1"/>
</dbReference>
<evidence type="ECO:0000256" key="2">
    <source>
        <dbReference type="ARBA" id="ARBA00022964"/>
    </source>
</evidence>
<evidence type="ECO:0000313" key="7">
    <source>
        <dbReference type="Proteomes" id="UP000516148"/>
    </source>
</evidence>
<dbReference type="GO" id="GO:0004411">
    <property type="term" value="F:homogentisate 1,2-dioxygenase activity"/>
    <property type="evidence" value="ECO:0007669"/>
    <property type="project" value="InterPro"/>
</dbReference>
<dbReference type="EMBL" id="CP061038">
    <property type="protein sequence ID" value="QNQ10577.1"/>
    <property type="molecule type" value="Genomic_DNA"/>
</dbReference>
<evidence type="ECO:0000259" key="5">
    <source>
        <dbReference type="Pfam" id="PF20510"/>
    </source>
</evidence>
<feature type="domain" description="Homogentisate 1,2-dioxygenase N-terminal" evidence="5">
    <location>
        <begin position="7"/>
        <end position="95"/>
    </location>
</feature>
<dbReference type="GO" id="GO:0006559">
    <property type="term" value="P:L-phenylalanine catabolic process"/>
    <property type="evidence" value="ECO:0007669"/>
    <property type="project" value="InterPro"/>
</dbReference>
<dbReference type="PANTHER" id="PTHR11056">
    <property type="entry name" value="HOMOGENTISATE 1,2-DIOXYGENASE"/>
    <property type="match status" value="1"/>
</dbReference>
<dbReference type="InterPro" id="IPR005708">
    <property type="entry name" value="Homogentis_dOase"/>
</dbReference>
<evidence type="ECO:0000256" key="1">
    <source>
        <dbReference type="ARBA" id="ARBA00022723"/>
    </source>
</evidence>
<reference evidence="6 7" key="1">
    <citation type="submission" date="2020-09" db="EMBL/GenBank/DDBJ databases">
        <title>Sphingomonas sp., a new species isolated from pork steak.</title>
        <authorList>
            <person name="Heidler von Heilborn D."/>
        </authorList>
    </citation>
    <scope>NUCLEOTIDE SEQUENCE [LARGE SCALE GENOMIC DNA]</scope>
    <source>
        <strain evidence="7">S8-3T</strain>
    </source>
</reference>
<dbReference type="GO" id="GO:0006570">
    <property type="term" value="P:tyrosine metabolic process"/>
    <property type="evidence" value="ECO:0007669"/>
    <property type="project" value="InterPro"/>
</dbReference>
<dbReference type="KEGG" id="spap:H3Z74_05060"/>
<proteinExistence type="predicted"/>
<accession>A0A7H0LLM4</accession>
<evidence type="ECO:0000256" key="3">
    <source>
        <dbReference type="ARBA" id="ARBA00023002"/>
    </source>
</evidence>
<dbReference type="GO" id="GO:0046872">
    <property type="term" value="F:metal ion binding"/>
    <property type="evidence" value="ECO:0007669"/>
    <property type="project" value="UniProtKB-KW"/>
</dbReference>
<dbReference type="Proteomes" id="UP000516148">
    <property type="component" value="Chromosome"/>
</dbReference>
<dbReference type="SUPFAM" id="SSF51182">
    <property type="entry name" value="RmlC-like cupins"/>
    <property type="match status" value="1"/>
</dbReference>
<protein>
    <submittedName>
        <fullName evidence="6">Homogentisate 1,2-dioxygenase</fullName>
    </submittedName>
</protein>
<evidence type="ECO:0000256" key="4">
    <source>
        <dbReference type="ARBA" id="ARBA00023004"/>
    </source>
</evidence>
<keyword evidence="4" id="KW-0408">Iron</keyword>
<keyword evidence="2 6" id="KW-0223">Dioxygenase</keyword>
<dbReference type="Pfam" id="PF20510">
    <property type="entry name" value="HgmA_N"/>
    <property type="match status" value="1"/>
</dbReference>
<sequence>MSTDTGYVPGFGNDVATETVAGAPPIGRNSPWQVPFGLYAAQVSGNVFTAPHCGNRRSWLYRVRLAASHDAFVPCACAPFERIQKFQSRLCSTRWAIESPALQPDYDDCRANFPTAARRK</sequence>
<gene>
    <name evidence="6" type="ORF">H3Z74_05060</name>
</gene>
<evidence type="ECO:0000313" key="6">
    <source>
        <dbReference type="EMBL" id="QNQ10577.1"/>
    </source>
</evidence>
<dbReference type="InterPro" id="IPR046452">
    <property type="entry name" value="HgmA_N"/>
</dbReference>
<dbReference type="GO" id="GO:0005737">
    <property type="term" value="C:cytoplasm"/>
    <property type="evidence" value="ECO:0007669"/>
    <property type="project" value="TreeGrafter"/>
</dbReference>
<dbReference type="AlphaFoldDB" id="A0A7H0LLM4"/>
<keyword evidence="3" id="KW-0560">Oxidoreductase</keyword>
<dbReference type="RefSeq" id="WP_187762869.1">
    <property type="nucleotide sequence ID" value="NZ_CP061038.1"/>
</dbReference>
<keyword evidence="1" id="KW-0479">Metal-binding</keyword>
<name>A0A7H0LLM4_9SPHN</name>
<dbReference type="InterPro" id="IPR011051">
    <property type="entry name" value="RmlC_Cupin_sf"/>
</dbReference>